<protein>
    <recommendedName>
        <fullName evidence="5">Peptidase M14 domain-containing protein</fullName>
    </recommendedName>
</protein>
<evidence type="ECO:0000256" key="1">
    <source>
        <dbReference type="ARBA" id="ARBA00001947"/>
    </source>
</evidence>
<evidence type="ECO:0000256" key="3">
    <source>
        <dbReference type="PROSITE-ProRule" id="PRU01379"/>
    </source>
</evidence>
<dbReference type="InterPro" id="IPR050821">
    <property type="entry name" value="Cytosolic_carboxypeptidase"/>
</dbReference>
<dbReference type="PROSITE" id="PS52035">
    <property type="entry name" value="PEPTIDASE_M14"/>
    <property type="match status" value="1"/>
</dbReference>
<dbReference type="PANTHER" id="PTHR12756:SF23">
    <property type="entry name" value="CYTOSOLIC CARBOXYPEPTIDASE 3"/>
    <property type="match status" value="1"/>
</dbReference>
<dbReference type="PANTHER" id="PTHR12756">
    <property type="entry name" value="CYTOSOLIC CARBOXYPEPTIDASE"/>
    <property type="match status" value="1"/>
</dbReference>
<dbReference type="Gene3D" id="3.40.630.10">
    <property type="entry name" value="Zn peptidases"/>
    <property type="match status" value="2"/>
</dbReference>
<name>A0A3B3CUZ0_ORYME</name>
<dbReference type="AlphaFoldDB" id="A0A3B3CUZ0"/>
<evidence type="ECO:0000256" key="4">
    <source>
        <dbReference type="SAM" id="MobiDB-lite"/>
    </source>
</evidence>
<comment type="cofactor">
    <cofactor evidence="1">
        <name>Zn(2+)</name>
        <dbReference type="ChEBI" id="CHEBI:29105"/>
    </cofactor>
</comment>
<evidence type="ECO:0000313" key="6">
    <source>
        <dbReference type="Ensembl" id="ENSOMEP00000021416.1"/>
    </source>
</evidence>
<feature type="region of interest" description="Disordered" evidence="4">
    <location>
        <begin position="215"/>
        <end position="234"/>
    </location>
</feature>
<keyword evidence="7" id="KW-1185">Reference proteome</keyword>
<dbReference type="GO" id="GO:0004181">
    <property type="term" value="F:metallocarboxypeptidase activity"/>
    <property type="evidence" value="ECO:0007669"/>
    <property type="project" value="InterPro"/>
</dbReference>
<dbReference type="Proteomes" id="UP000261560">
    <property type="component" value="Unplaced"/>
</dbReference>
<feature type="domain" description="Peptidase M14" evidence="5">
    <location>
        <begin position="1"/>
        <end position="234"/>
    </location>
</feature>
<evidence type="ECO:0000259" key="5">
    <source>
        <dbReference type="PROSITE" id="PS52035"/>
    </source>
</evidence>
<comment type="similarity">
    <text evidence="2 3">Belongs to the peptidase M14 family.</text>
</comment>
<reference evidence="6" key="1">
    <citation type="submission" date="2025-08" db="UniProtKB">
        <authorList>
            <consortium name="Ensembl"/>
        </authorList>
    </citation>
    <scope>IDENTIFICATION</scope>
</reference>
<feature type="active site" description="Proton donor/acceptor" evidence="3">
    <location>
        <position position="192"/>
    </location>
</feature>
<dbReference type="GO" id="GO:0006508">
    <property type="term" value="P:proteolysis"/>
    <property type="evidence" value="ECO:0007669"/>
    <property type="project" value="InterPro"/>
</dbReference>
<dbReference type="GO" id="GO:0008270">
    <property type="term" value="F:zinc ion binding"/>
    <property type="evidence" value="ECO:0007669"/>
    <property type="project" value="InterPro"/>
</dbReference>
<dbReference type="Ensembl" id="ENSOMET00000036583.1">
    <property type="protein sequence ID" value="ENSOMEP00000021416.1"/>
    <property type="gene ID" value="ENSOMEG00000023291.1"/>
</dbReference>
<evidence type="ECO:0000313" key="7">
    <source>
        <dbReference type="Proteomes" id="UP000261560"/>
    </source>
</evidence>
<dbReference type="InterPro" id="IPR000834">
    <property type="entry name" value="Peptidase_M14"/>
</dbReference>
<dbReference type="Pfam" id="PF00246">
    <property type="entry name" value="Peptidase_M14"/>
    <property type="match status" value="1"/>
</dbReference>
<organism evidence="6 7">
    <name type="scientific">Oryzias melastigma</name>
    <name type="common">Marine medaka</name>
    <dbReference type="NCBI Taxonomy" id="30732"/>
    <lineage>
        <taxon>Eukaryota</taxon>
        <taxon>Metazoa</taxon>
        <taxon>Chordata</taxon>
        <taxon>Craniata</taxon>
        <taxon>Vertebrata</taxon>
        <taxon>Euteleostomi</taxon>
        <taxon>Actinopterygii</taxon>
        <taxon>Neopterygii</taxon>
        <taxon>Teleostei</taxon>
        <taxon>Neoteleostei</taxon>
        <taxon>Acanthomorphata</taxon>
        <taxon>Ovalentaria</taxon>
        <taxon>Atherinomorphae</taxon>
        <taxon>Beloniformes</taxon>
        <taxon>Adrianichthyidae</taxon>
        <taxon>Oryziinae</taxon>
        <taxon>Oryzias</taxon>
    </lineage>
</organism>
<dbReference type="SUPFAM" id="SSF53187">
    <property type="entry name" value="Zn-dependent exopeptidases"/>
    <property type="match status" value="1"/>
</dbReference>
<reference evidence="6" key="2">
    <citation type="submission" date="2025-09" db="UniProtKB">
        <authorList>
            <consortium name="Ensembl"/>
        </authorList>
    </citation>
    <scope>IDENTIFICATION</scope>
</reference>
<accession>A0A3B3CUZ0</accession>
<proteinExistence type="inferred from homology"/>
<dbReference type="GeneTree" id="ENSGT00940000160916"/>
<sequence>NVRVLCHSLAGNAVYILTITSESTSRREAAHKKAVVVTARVHPGETNSSWVMEGFLDFLLGDSEDAQVLRDNFVFKVEKGLTPFPVCGTTSGTPLLCNYALKSAPRLRAEMEVLLYCDFHGHNRKNNAFMYGCIPPEQVRASSFLSPPKDENISLPSQFSFQSCKFRVQRSKEGTGRIFMWRLGIQNSYTMETSFGGSTLGDVLMSVQLTPHPVADLSRVSPRQRSRPGQVKMC</sequence>
<evidence type="ECO:0000256" key="2">
    <source>
        <dbReference type="ARBA" id="ARBA00005988"/>
    </source>
</evidence>